<dbReference type="NCBIfam" id="TIGR02532">
    <property type="entry name" value="IV_pilin_GFxxxE"/>
    <property type="match status" value="1"/>
</dbReference>
<keyword evidence="2" id="KW-0488">Methylation</keyword>
<evidence type="ECO:0000256" key="3">
    <source>
        <dbReference type="ARBA" id="ARBA00022692"/>
    </source>
</evidence>
<evidence type="ECO:0000256" key="2">
    <source>
        <dbReference type="ARBA" id="ARBA00022481"/>
    </source>
</evidence>
<dbReference type="Proteomes" id="UP000228775">
    <property type="component" value="Unassembled WGS sequence"/>
</dbReference>
<keyword evidence="3 6" id="KW-0812">Transmembrane</keyword>
<proteinExistence type="predicted"/>
<comment type="caution">
    <text evidence="7">The sequence shown here is derived from an EMBL/GenBank/DDBJ whole genome shotgun (WGS) entry which is preliminary data.</text>
</comment>
<evidence type="ECO:0000313" key="8">
    <source>
        <dbReference type="Proteomes" id="UP000228775"/>
    </source>
</evidence>
<evidence type="ECO:0000256" key="1">
    <source>
        <dbReference type="ARBA" id="ARBA00004167"/>
    </source>
</evidence>
<organism evidence="7 8">
    <name type="scientific">Candidatus Portnoybacteria bacterium CG06_land_8_20_14_3_00_39_12</name>
    <dbReference type="NCBI Taxonomy" id="1974809"/>
    <lineage>
        <taxon>Bacteria</taxon>
        <taxon>Candidatus Portnoyibacteriota</taxon>
    </lineage>
</organism>
<evidence type="ECO:0000256" key="4">
    <source>
        <dbReference type="ARBA" id="ARBA00022989"/>
    </source>
</evidence>
<evidence type="ECO:0000313" key="7">
    <source>
        <dbReference type="EMBL" id="PIU75548.1"/>
    </source>
</evidence>
<dbReference type="GO" id="GO:0016020">
    <property type="term" value="C:membrane"/>
    <property type="evidence" value="ECO:0007669"/>
    <property type="project" value="UniProtKB-SubCell"/>
</dbReference>
<gene>
    <name evidence="7" type="ORF">COS76_00230</name>
</gene>
<dbReference type="SUPFAM" id="SSF54523">
    <property type="entry name" value="Pili subunits"/>
    <property type="match status" value="1"/>
</dbReference>
<dbReference type="InterPro" id="IPR012902">
    <property type="entry name" value="N_methyl_site"/>
</dbReference>
<evidence type="ECO:0008006" key="9">
    <source>
        <dbReference type="Google" id="ProtNLM"/>
    </source>
</evidence>
<keyword evidence="5 6" id="KW-0472">Membrane</keyword>
<dbReference type="AlphaFoldDB" id="A0A2M7AY43"/>
<dbReference type="EMBL" id="PEVY01000004">
    <property type="protein sequence ID" value="PIU75548.1"/>
    <property type="molecule type" value="Genomic_DNA"/>
</dbReference>
<keyword evidence="4 6" id="KW-1133">Transmembrane helix</keyword>
<dbReference type="InterPro" id="IPR045584">
    <property type="entry name" value="Pilin-like"/>
</dbReference>
<evidence type="ECO:0000256" key="5">
    <source>
        <dbReference type="ARBA" id="ARBA00023136"/>
    </source>
</evidence>
<dbReference type="GO" id="GO:0015628">
    <property type="term" value="P:protein secretion by the type II secretion system"/>
    <property type="evidence" value="ECO:0007669"/>
    <property type="project" value="InterPro"/>
</dbReference>
<dbReference type="PROSITE" id="PS00409">
    <property type="entry name" value="PROKAR_NTER_METHYL"/>
    <property type="match status" value="1"/>
</dbReference>
<protein>
    <recommendedName>
        <fullName evidence="9">Type II secretion system protein</fullName>
    </recommendedName>
</protein>
<evidence type="ECO:0000256" key="6">
    <source>
        <dbReference type="SAM" id="Phobius"/>
    </source>
</evidence>
<sequence length="149" mass="15707">MPNKGFTLIEILIVIGIMAILATAIILAINPPRQFAQARNTQRWSNVNNILDAIYQNAIENRGIFTCAAGTLPSSATPMKVGVGGYDICACLVPTFLGSMPFDPSASGAAYTDCNTYDTGYTVMQNATSSRVTIAAPTAEIGAVISVTR</sequence>
<dbReference type="PRINTS" id="PR00885">
    <property type="entry name" value="BCTERIALGSPH"/>
</dbReference>
<dbReference type="Gene3D" id="3.30.700.10">
    <property type="entry name" value="Glycoprotein, Type 4 Pilin"/>
    <property type="match status" value="1"/>
</dbReference>
<reference evidence="8" key="1">
    <citation type="submission" date="2017-09" db="EMBL/GenBank/DDBJ databases">
        <title>Depth-based differentiation of microbial function through sediment-hosted aquifers and enrichment of novel symbionts in the deep terrestrial subsurface.</title>
        <authorList>
            <person name="Probst A.J."/>
            <person name="Ladd B."/>
            <person name="Jarett J.K."/>
            <person name="Geller-Mcgrath D.E."/>
            <person name="Sieber C.M.K."/>
            <person name="Emerson J.B."/>
            <person name="Anantharaman K."/>
            <person name="Thomas B.C."/>
            <person name="Malmstrom R."/>
            <person name="Stieglmeier M."/>
            <person name="Klingl A."/>
            <person name="Woyke T."/>
            <person name="Ryan C.M."/>
            <person name="Banfield J.F."/>
        </authorList>
    </citation>
    <scope>NUCLEOTIDE SEQUENCE [LARGE SCALE GENOMIC DNA]</scope>
</reference>
<dbReference type="InterPro" id="IPR002416">
    <property type="entry name" value="T2SS_protein-GspH"/>
</dbReference>
<feature type="transmembrane region" description="Helical" evidence="6">
    <location>
        <begin position="6"/>
        <end position="29"/>
    </location>
</feature>
<dbReference type="GO" id="GO:0015627">
    <property type="term" value="C:type II protein secretion system complex"/>
    <property type="evidence" value="ECO:0007669"/>
    <property type="project" value="InterPro"/>
</dbReference>
<dbReference type="Pfam" id="PF07963">
    <property type="entry name" value="N_methyl"/>
    <property type="match status" value="1"/>
</dbReference>
<accession>A0A2M7AY43</accession>
<name>A0A2M7AY43_9BACT</name>
<comment type="subcellular location">
    <subcellularLocation>
        <location evidence="1">Membrane</location>
        <topology evidence="1">Single-pass membrane protein</topology>
    </subcellularLocation>
</comment>